<reference evidence="1 2" key="1">
    <citation type="submission" date="2019-04" db="EMBL/GenBank/DDBJ databases">
        <authorList>
            <consortium name="Wellcome Sanger Institute Data Sharing"/>
        </authorList>
    </citation>
    <scope>NUCLEOTIDE SEQUENCE [LARGE SCALE GENOMIC DNA]</scope>
</reference>
<protein>
    <submittedName>
        <fullName evidence="1">Uncharacterized protein</fullName>
    </submittedName>
</protein>
<dbReference type="AlphaFoldDB" id="A0A8C9R500"/>
<reference evidence="1" key="3">
    <citation type="submission" date="2025-09" db="UniProtKB">
        <authorList>
            <consortium name="Ensembl"/>
        </authorList>
    </citation>
    <scope>IDENTIFICATION</scope>
</reference>
<evidence type="ECO:0000313" key="2">
    <source>
        <dbReference type="Proteomes" id="UP000694397"/>
    </source>
</evidence>
<dbReference type="Ensembl" id="ENSSFOT00015005562.2">
    <property type="protein sequence ID" value="ENSSFOP00015005471.2"/>
    <property type="gene ID" value="ENSSFOG00015003579.2"/>
</dbReference>
<proteinExistence type="predicted"/>
<reference evidence="1" key="2">
    <citation type="submission" date="2025-08" db="UniProtKB">
        <authorList>
            <consortium name="Ensembl"/>
        </authorList>
    </citation>
    <scope>IDENTIFICATION</scope>
</reference>
<keyword evidence="2" id="KW-1185">Reference proteome</keyword>
<accession>A0A8C9R500</accession>
<organism evidence="1 2">
    <name type="scientific">Scleropages formosus</name>
    <name type="common">Asian bonytongue</name>
    <name type="synonym">Osteoglossum formosum</name>
    <dbReference type="NCBI Taxonomy" id="113540"/>
    <lineage>
        <taxon>Eukaryota</taxon>
        <taxon>Metazoa</taxon>
        <taxon>Chordata</taxon>
        <taxon>Craniata</taxon>
        <taxon>Vertebrata</taxon>
        <taxon>Euteleostomi</taxon>
        <taxon>Actinopterygii</taxon>
        <taxon>Neopterygii</taxon>
        <taxon>Teleostei</taxon>
        <taxon>Osteoglossocephala</taxon>
        <taxon>Osteoglossomorpha</taxon>
        <taxon>Osteoglossiformes</taxon>
        <taxon>Osteoglossidae</taxon>
        <taxon>Scleropages</taxon>
    </lineage>
</organism>
<sequence length="90" mass="9865">MPVVCTVSVKRRGAENAFSSFANRQRSPLASRVPTHTPSGGTVYKWCVEGCPRHAMGWHGGYIHILFSLSAEIWGPRECLHAAVNTGKDK</sequence>
<evidence type="ECO:0000313" key="1">
    <source>
        <dbReference type="Ensembl" id="ENSSFOP00015005471.2"/>
    </source>
</evidence>
<dbReference type="Proteomes" id="UP000694397">
    <property type="component" value="Chromosome 15"/>
</dbReference>
<name>A0A8C9R500_SCLFO</name>